<organism evidence="7 8">
    <name type="scientific">Aquatica leii</name>
    <dbReference type="NCBI Taxonomy" id="1421715"/>
    <lineage>
        <taxon>Eukaryota</taxon>
        <taxon>Metazoa</taxon>
        <taxon>Ecdysozoa</taxon>
        <taxon>Arthropoda</taxon>
        <taxon>Hexapoda</taxon>
        <taxon>Insecta</taxon>
        <taxon>Pterygota</taxon>
        <taxon>Neoptera</taxon>
        <taxon>Endopterygota</taxon>
        <taxon>Coleoptera</taxon>
        <taxon>Polyphaga</taxon>
        <taxon>Elateriformia</taxon>
        <taxon>Elateroidea</taxon>
        <taxon>Lampyridae</taxon>
        <taxon>Luciolinae</taxon>
        <taxon>Aquatica</taxon>
    </lineage>
</organism>
<evidence type="ECO:0000259" key="6">
    <source>
        <dbReference type="Pfam" id="PF13193"/>
    </source>
</evidence>
<dbReference type="InterPro" id="IPR020845">
    <property type="entry name" value="AMP-binding_CS"/>
</dbReference>
<dbReference type="Proteomes" id="UP001353858">
    <property type="component" value="Unassembled WGS sequence"/>
</dbReference>
<feature type="domain" description="AMP-dependent synthetase/ligase" evidence="5">
    <location>
        <begin position="46"/>
        <end position="271"/>
    </location>
</feature>
<protein>
    <recommendedName>
        <fullName evidence="9">Luciferin 4-monooxygenase</fullName>
    </recommendedName>
</protein>
<feature type="domain" description="AMP-binding enzyme C-terminal" evidence="6">
    <location>
        <begin position="401"/>
        <end position="477"/>
    </location>
</feature>
<evidence type="ECO:0000256" key="2">
    <source>
        <dbReference type="ARBA" id="ARBA00006432"/>
    </source>
</evidence>
<dbReference type="FunFam" id="3.30.300.30:FF:000007">
    <property type="entry name" value="4-coumarate--CoA ligase 2"/>
    <property type="match status" value="1"/>
</dbReference>
<dbReference type="GO" id="GO:0005777">
    <property type="term" value="C:peroxisome"/>
    <property type="evidence" value="ECO:0007669"/>
    <property type="project" value="UniProtKB-SubCell"/>
</dbReference>
<sequence length="492" mass="55309">MSVMQEVNVLSGPIPNTVLKKQSLGQYVFDALKSNYDQPSCMTDAVTGNTHSYKYVLEITCQLANSLLRNGCKKNDIIAISSENSMHVLYPVIASFYIGLGVAPLNENYTERELKQLLSISTPKIVFCSIRTAYKFIKIKEKCEYIEKIVLLDSLELLHDTESLMSFISFKPNTNIVETFQPLECDWNDTIALIMCSSGTTGIPKNVVVTHRNVIVTIENIKDPSVGAYLCLKPGDHTITFLPMFHAFGLITILKQIVSGYHTLLISKFEITLFLSTVQKIKSIRHAYGMTEATMLLTISPVNDFKLGSSGKLVPYLMGKIIDSNTKENLKAYKTGELCFKGDVIMKGYLKNEVATIETIDKDGWLHTGDYGFYDSDGHFYIQGRLKEIIRYNGFQISPTEIEMLLLEHPQIKDAAVFGIPHKTAEEVPAAFVVLQPNSSLTENDVKKFVANELVYYKHLRGEVKFLDEIPRTLTGKFNKSNLSKLFLELSL</sequence>
<evidence type="ECO:0000256" key="1">
    <source>
        <dbReference type="ARBA" id="ARBA00004275"/>
    </source>
</evidence>
<dbReference type="Gene3D" id="2.30.38.10">
    <property type="entry name" value="Luciferase, Domain 3"/>
    <property type="match status" value="1"/>
</dbReference>
<comment type="subcellular location">
    <subcellularLocation>
        <location evidence="1">Peroxisome</location>
    </subcellularLocation>
</comment>
<keyword evidence="4" id="KW-0576">Peroxisome</keyword>
<comment type="caution">
    <text evidence="7">The sequence shown here is derived from an EMBL/GenBank/DDBJ whole genome shotgun (WGS) entry which is preliminary data.</text>
</comment>
<dbReference type="Gene3D" id="3.30.300.30">
    <property type="match status" value="1"/>
</dbReference>
<evidence type="ECO:0000256" key="3">
    <source>
        <dbReference type="ARBA" id="ARBA00022598"/>
    </source>
</evidence>
<dbReference type="PANTHER" id="PTHR24096:SF149">
    <property type="entry name" value="AMP-BINDING DOMAIN-CONTAINING PROTEIN-RELATED"/>
    <property type="match status" value="1"/>
</dbReference>
<dbReference type="InterPro" id="IPR000873">
    <property type="entry name" value="AMP-dep_synth/lig_dom"/>
</dbReference>
<proteinExistence type="inferred from homology"/>
<dbReference type="EMBL" id="JARPUR010000003">
    <property type="protein sequence ID" value="KAK4878932.1"/>
    <property type="molecule type" value="Genomic_DNA"/>
</dbReference>
<dbReference type="AlphaFoldDB" id="A0AAN7PXS5"/>
<dbReference type="InterPro" id="IPR045851">
    <property type="entry name" value="AMP-bd_C_sf"/>
</dbReference>
<evidence type="ECO:0008006" key="9">
    <source>
        <dbReference type="Google" id="ProtNLM"/>
    </source>
</evidence>
<reference evidence="8" key="1">
    <citation type="submission" date="2023-01" db="EMBL/GenBank/DDBJ databases">
        <title>Key to firefly adult light organ development and bioluminescence: homeobox transcription factors regulate luciferase expression and transportation to peroxisome.</title>
        <authorList>
            <person name="Fu X."/>
        </authorList>
    </citation>
    <scope>NUCLEOTIDE SEQUENCE [LARGE SCALE GENOMIC DNA]</scope>
</reference>
<feature type="domain" description="AMP-dependent synthetase/ligase" evidence="5">
    <location>
        <begin position="280"/>
        <end position="350"/>
    </location>
</feature>
<evidence type="ECO:0000256" key="4">
    <source>
        <dbReference type="ARBA" id="ARBA00023140"/>
    </source>
</evidence>
<dbReference type="SUPFAM" id="SSF56801">
    <property type="entry name" value="Acetyl-CoA synthetase-like"/>
    <property type="match status" value="1"/>
</dbReference>
<dbReference type="InterPro" id="IPR025110">
    <property type="entry name" value="AMP-bd_C"/>
</dbReference>
<dbReference type="PANTHER" id="PTHR24096">
    <property type="entry name" value="LONG-CHAIN-FATTY-ACID--COA LIGASE"/>
    <property type="match status" value="1"/>
</dbReference>
<gene>
    <name evidence="7" type="ORF">RN001_007078</name>
</gene>
<keyword evidence="8" id="KW-1185">Reference proteome</keyword>
<comment type="similarity">
    <text evidence="2">Belongs to the ATP-dependent AMP-binding enzyme family.</text>
</comment>
<dbReference type="Gene3D" id="3.40.50.980">
    <property type="match status" value="3"/>
</dbReference>
<evidence type="ECO:0000259" key="5">
    <source>
        <dbReference type="Pfam" id="PF00501"/>
    </source>
</evidence>
<dbReference type="GO" id="GO:0016405">
    <property type="term" value="F:CoA-ligase activity"/>
    <property type="evidence" value="ECO:0007669"/>
    <property type="project" value="TreeGrafter"/>
</dbReference>
<evidence type="ECO:0000313" key="8">
    <source>
        <dbReference type="Proteomes" id="UP001353858"/>
    </source>
</evidence>
<keyword evidence="3" id="KW-0436">Ligase</keyword>
<name>A0AAN7PXS5_9COLE</name>
<evidence type="ECO:0000313" key="7">
    <source>
        <dbReference type="EMBL" id="KAK4878932.1"/>
    </source>
</evidence>
<accession>A0AAN7PXS5</accession>
<dbReference type="Pfam" id="PF13193">
    <property type="entry name" value="AMP-binding_C"/>
    <property type="match status" value="1"/>
</dbReference>
<dbReference type="Pfam" id="PF00501">
    <property type="entry name" value="AMP-binding"/>
    <property type="match status" value="2"/>
</dbReference>
<dbReference type="PROSITE" id="PS00455">
    <property type="entry name" value="AMP_BINDING"/>
    <property type="match status" value="1"/>
</dbReference>